<sequence length="226" mass="24715">MYIWNSSNARRKKGTEPAGNGRGGDLEQWVANKLESEPSILTKFTKQAAMASVNKLDMLLRRMAESELRRVEADQRTRGDLLSLKAAVEQWIPEVQKNVEDLQFSAGNVQSKVTPTKCSMICSSPNAVPDLTMAALDTCATTSMASVELVDGEDMTHVPYIDPTDLPKVMHARCSMVVLNITDDIVQACGSYSCSCPGGRRSAHGATISHFFEAKQHSQLGKEDAH</sequence>
<feature type="region of interest" description="Disordered" evidence="1">
    <location>
        <begin position="1"/>
        <end position="25"/>
    </location>
</feature>
<organism evidence="2 3">
    <name type="scientific">Oryza meyeriana var. granulata</name>
    <dbReference type="NCBI Taxonomy" id="110450"/>
    <lineage>
        <taxon>Eukaryota</taxon>
        <taxon>Viridiplantae</taxon>
        <taxon>Streptophyta</taxon>
        <taxon>Embryophyta</taxon>
        <taxon>Tracheophyta</taxon>
        <taxon>Spermatophyta</taxon>
        <taxon>Magnoliopsida</taxon>
        <taxon>Liliopsida</taxon>
        <taxon>Poales</taxon>
        <taxon>Poaceae</taxon>
        <taxon>BOP clade</taxon>
        <taxon>Oryzoideae</taxon>
        <taxon>Oryzeae</taxon>
        <taxon>Oryzinae</taxon>
        <taxon>Oryza</taxon>
        <taxon>Oryza meyeriana</taxon>
    </lineage>
</organism>
<proteinExistence type="predicted"/>
<dbReference type="OrthoDB" id="715518at2759"/>
<reference evidence="2 3" key="1">
    <citation type="submission" date="2019-11" db="EMBL/GenBank/DDBJ databases">
        <title>Whole genome sequence of Oryza granulata.</title>
        <authorList>
            <person name="Li W."/>
        </authorList>
    </citation>
    <scope>NUCLEOTIDE SEQUENCE [LARGE SCALE GENOMIC DNA]</scope>
    <source>
        <strain evidence="3">cv. Menghai</strain>
        <tissue evidence="2">Leaf</tissue>
    </source>
</reference>
<evidence type="ECO:0000256" key="1">
    <source>
        <dbReference type="SAM" id="MobiDB-lite"/>
    </source>
</evidence>
<comment type="caution">
    <text evidence="2">The sequence shown here is derived from an EMBL/GenBank/DDBJ whole genome shotgun (WGS) entry which is preliminary data.</text>
</comment>
<dbReference type="Proteomes" id="UP000479710">
    <property type="component" value="Unassembled WGS sequence"/>
</dbReference>
<accession>A0A6G1CVC9</accession>
<dbReference type="AlphaFoldDB" id="A0A6G1CVC9"/>
<gene>
    <name evidence="2" type="ORF">E2562_029948</name>
</gene>
<dbReference type="EMBL" id="SPHZ02000008">
    <property type="protein sequence ID" value="KAF0903854.1"/>
    <property type="molecule type" value="Genomic_DNA"/>
</dbReference>
<evidence type="ECO:0000313" key="2">
    <source>
        <dbReference type="EMBL" id="KAF0903854.1"/>
    </source>
</evidence>
<protein>
    <submittedName>
        <fullName evidence="2">Uncharacterized protein</fullName>
    </submittedName>
</protein>
<keyword evidence="3" id="KW-1185">Reference proteome</keyword>
<name>A0A6G1CVC9_9ORYZ</name>
<evidence type="ECO:0000313" key="3">
    <source>
        <dbReference type="Proteomes" id="UP000479710"/>
    </source>
</evidence>